<reference evidence="2 3" key="1">
    <citation type="submission" date="2013-05" db="EMBL/GenBank/DDBJ databases">
        <title>Drechslerella stenobrocha genome reveals carnivorous origination and mechanical trapping mechanism of predatory fungi.</title>
        <authorList>
            <person name="Liu X."/>
            <person name="Zhang W."/>
            <person name="Liu K."/>
        </authorList>
    </citation>
    <scope>NUCLEOTIDE SEQUENCE [LARGE SCALE GENOMIC DNA]</scope>
    <source>
        <strain evidence="2 3">248</strain>
    </source>
</reference>
<dbReference type="Proteomes" id="UP000024837">
    <property type="component" value="Unassembled WGS sequence"/>
</dbReference>
<dbReference type="AlphaFoldDB" id="W7HPM4"/>
<keyword evidence="3" id="KW-1185">Reference proteome</keyword>
<organism evidence="2 3">
    <name type="scientific">Drechslerella stenobrocha 248</name>
    <dbReference type="NCBI Taxonomy" id="1043628"/>
    <lineage>
        <taxon>Eukaryota</taxon>
        <taxon>Fungi</taxon>
        <taxon>Dikarya</taxon>
        <taxon>Ascomycota</taxon>
        <taxon>Pezizomycotina</taxon>
        <taxon>Orbiliomycetes</taxon>
        <taxon>Orbiliales</taxon>
        <taxon>Orbiliaceae</taxon>
        <taxon>Drechslerella</taxon>
    </lineage>
</organism>
<accession>W7HPM4</accession>
<sequence>MATSTNIKTLRHRKSTSEPPSPSCTALPLTGTGVVPLMERSASTSTSMHVTTTSLSLTSLLTTLTTTEGITTTARKLYSYPTKRLSASDLWRRYKSDEDRISDPPTPPPDYDYTTLTQQPSSPSPPQEIALRTPGTTITTPEEDAGVVSAKFAMQGHNLLALSLAEPPTSTFRRHMYLDSLTYLLRALPADLSYAEAAQLRASLPPAVVASGASSQPTAMDVDGNGYHRLVRPAEHPTVHYLLAVVTAATVMSVRRVAPHVRVLARSTWEYNVRHRVAERGVEVVRGAVDSGWAFWKAVAEWVMVDAGEGEEMMVDEKGVVVMKRGYGRGLVRDVGRYASGVVRSGVGGVVEGRG</sequence>
<dbReference type="HOGENOM" id="CLU_783078_0_0_1"/>
<protein>
    <submittedName>
        <fullName evidence="2">Uncharacterized protein</fullName>
    </submittedName>
</protein>
<evidence type="ECO:0000313" key="2">
    <source>
        <dbReference type="EMBL" id="EWC46071.1"/>
    </source>
</evidence>
<feature type="compositionally biased region" description="Low complexity" evidence="1">
    <location>
        <begin position="111"/>
        <end position="121"/>
    </location>
</feature>
<gene>
    <name evidence="2" type="ORF">DRE_04645</name>
</gene>
<name>W7HPM4_9PEZI</name>
<feature type="region of interest" description="Disordered" evidence="1">
    <location>
        <begin position="1"/>
        <end position="30"/>
    </location>
</feature>
<dbReference type="OrthoDB" id="190201at2759"/>
<evidence type="ECO:0000313" key="3">
    <source>
        <dbReference type="Proteomes" id="UP000024837"/>
    </source>
</evidence>
<dbReference type="EMBL" id="KI966421">
    <property type="protein sequence ID" value="EWC46071.1"/>
    <property type="molecule type" value="Genomic_DNA"/>
</dbReference>
<proteinExistence type="predicted"/>
<feature type="region of interest" description="Disordered" evidence="1">
    <location>
        <begin position="96"/>
        <end position="129"/>
    </location>
</feature>
<evidence type="ECO:0000256" key="1">
    <source>
        <dbReference type="SAM" id="MobiDB-lite"/>
    </source>
</evidence>